<protein>
    <submittedName>
        <fullName evidence="2">Uncharacterized protein</fullName>
    </submittedName>
</protein>
<comment type="caution">
    <text evidence="2">The sequence shown here is derived from an EMBL/GenBank/DDBJ whole genome shotgun (WGS) entry which is preliminary data.</text>
</comment>
<gene>
    <name evidence="2" type="ORF">PR048_005540</name>
</gene>
<sequence>MSSFLKYDHSCPKTWAEHLERFQFWLDSKGQITDDQKQGLLIEMWDNHTIRDLKDWITPKTLQDRTYIEVLNKNIIRTINPTVCYNKLVNRRQFPSEKAVYMSELRQLASSFAVAPSEVHSPTVSPPKVDLSYLGAHASSLHDGSLFLLSDCALSLHTKPYSVRVQVNNVIMQFEIDSGCSRPLINLDTYIANFANSNHGHVLHQVPNLLVCTSLKLERTALAVAHEILQGLRTVMWCFDKSRFTYKDDQAQYPSNGLAECTVQTVKKLLKFSDPDIYVNVVRTLCAMRTRPSCTGKTPAEAAGRTFRTNLTQLHPALEPSKPASAFSSKFQVGELIYMMKHGMYKSTWLPGVVRGHSGVQAYIKLDDAIAEKIFVLLCINNPVSTLVVVAAQHPADSRPLLLPATKDRGSSTKVSASTPHQDGDSALTCTASSPPESPFRGLPDIHPPQRTPLLSELSRERVHCHQHLKWPPDPTTTQSGRISRLPQRFE</sequence>
<feature type="region of interest" description="Disordered" evidence="1">
    <location>
        <begin position="401"/>
        <end position="450"/>
    </location>
</feature>
<dbReference type="EMBL" id="JARBHB010000002">
    <property type="protein sequence ID" value="KAJ8892959.1"/>
    <property type="molecule type" value="Genomic_DNA"/>
</dbReference>
<proteinExistence type="predicted"/>
<feature type="compositionally biased region" description="Polar residues" evidence="1">
    <location>
        <begin position="412"/>
        <end position="421"/>
    </location>
</feature>
<feature type="region of interest" description="Disordered" evidence="1">
    <location>
        <begin position="468"/>
        <end position="491"/>
    </location>
</feature>
<keyword evidence="3" id="KW-1185">Reference proteome</keyword>
<reference evidence="2 3" key="1">
    <citation type="submission" date="2023-02" db="EMBL/GenBank/DDBJ databases">
        <title>LHISI_Scaffold_Assembly.</title>
        <authorList>
            <person name="Stuart O.P."/>
            <person name="Cleave R."/>
            <person name="Magrath M.J.L."/>
            <person name="Mikheyev A.S."/>
        </authorList>
    </citation>
    <scope>NUCLEOTIDE SEQUENCE [LARGE SCALE GENOMIC DNA]</scope>
    <source>
        <strain evidence="2">Daus_M_001</strain>
        <tissue evidence="2">Leg muscle</tissue>
    </source>
</reference>
<organism evidence="2 3">
    <name type="scientific">Dryococelus australis</name>
    <dbReference type="NCBI Taxonomy" id="614101"/>
    <lineage>
        <taxon>Eukaryota</taxon>
        <taxon>Metazoa</taxon>
        <taxon>Ecdysozoa</taxon>
        <taxon>Arthropoda</taxon>
        <taxon>Hexapoda</taxon>
        <taxon>Insecta</taxon>
        <taxon>Pterygota</taxon>
        <taxon>Neoptera</taxon>
        <taxon>Polyneoptera</taxon>
        <taxon>Phasmatodea</taxon>
        <taxon>Verophasmatodea</taxon>
        <taxon>Anareolatae</taxon>
        <taxon>Phasmatidae</taxon>
        <taxon>Eurycanthinae</taxon>
        <taxon>Dryococelus</taxon>
    </lineage>
</organism>
<evidence type="ECO:0000256" key="1">
    <source>
        <dbReference type="SAM" id="MobiDB-lite"/>
    </source>
</evidence>
<accession>A0ABQ9I9J5</accession>
<dbReference type="Proteomes" id="UP001159363">
    <property type="component" value="Chromosome 2"/>
</dbReference>
<evidence type="ECO:0000313" key="2">
    <source>
        <dbReference type="EMBL" id="KAJ8892959.1"/>
    </source>
</evidence>
<name>A0ABQ9I9J5_9NEOP</name>
<evidence type="ECO:0000313" key="3">
    <source>
        <dbReference type="Proteomes" id="UP001159363"/>
    </source>
</evidence>